<reference evidence="2" key="1">
    <citation type="journal article" date="2017" name="Nat. Ecol. Evol.">
        <title>Genome expansion and lineage-specific genetic innovations in the forest pathogenic fungi Armillaria.</title>
        <authorList>
            <person name="Sipos G."/>
            <person name="Prasanna A.N."/>
            <person name="Walter M.C."/>
            <person name="O'Connor E."/>
            <person name="Balint B."/>
            <person name="Krizsan K."/>
            <person name="Kiss B."/>
            <person name="Hess J."/>
            <person name="Varga T."/>
            <person name="Slot J."/>
            <person name="Riley R."/>
            <person name="Boka B."/>
            <person name="Rigling D."/>
            <person name="Barry K."/>
            <person name="Lee J."/>
            <person name="Mihaltcheva S."/>
            <person name="LaButti K."/>
            <person name="Lipzen A."/>
            <person name="Waldron R."/>
            <person name="Moloney N.M."/>
            <person name="Sperisen C."/>
            <person name="Kredics L."/>
            <person name="Vagvoelgyi C."/>
            <person name="Patrignani A."/>
            <person name="Fitzpatrick D."/>
            <person name="Nagy I."/>
            <person name="Doyle S."/>
            <person name="Anderson J.B."/>
            <person name="Grigoriev I.V."/>
            <person name="Gueldener U."/>
            <person name="Muensterkoetter M."/>
            <person name="Nagy L.G."/>
        </authorList>
    </citation>
    <scope>NUCLEOTIDE SEQUENCE [LARGE SCALE GENOMIC DNA]</scope>
    <source>
        <strain evidence="2">Ar21-2</strain>
    </source>
</reference>
<evidence type="ECO:0000313" key="2">
    <source>
        <dbReference type="Proteomes" id="UP000217790"/>
    </source>
</evidence>
<name>A0A2H3DYQ7_ARMGA</name>
<dbReference type="InParanoid" id="A0A2H3DYQ7"/>
<proteinExistence type="predicted"/>
<keyword evidence="2" id="KW-1185">Reference proteome</keyword>
<protein>
    <recommendedName>
        <fullName evidence="3">F-box domain-containing protein</fullName>
    </recommendedName>
</protein>
<organism evidence="1 2">
    <name type="scientific">Armillaria gallica</name>
    <name type="common">Bulbous honey fungus</name>
    <name type="synonym">Armillaria bulbosa</name>
    <dbReference type="NCBI Taxonomy" id="47427"/>
    <lineage>
        <taxon>Eukaryota</taxon>
        <taxon>Fungi</taxon>
        <taxon>Dikarya</taxon>
        <taxon>Basidiomycota</taxon>
        <taxon>Agaricomycotina</taxon>
        <taxon>Agaricomycetes</taxon>
        <taxon>Agaricomycetidae</taxon>
        <taxon>Agaricales</taxon>
        <taxon>Marasmiineae</taxon>
        <taxon>Physalacriaceae</taxon>
        <taxon>Armillaria</taxon>
    </lineage>
</organism>
<dbReference type="EMBL" id="KZ293651">
    <property type="protein sequence ID" value="PBK95998.1"/>
    <property type="molecule type" value="Genomic_DNA"/>
</dbReference>
<gene>
    <name evidence="1" type="ORF">ARMGADRAFT_1010881</name>
</gene>
<evidence type="ECO:0000313" key="1">
    <source>
        <dbReference type="EMBL" id="PBK95998.1"/>
    </source>
</evidence>
<dbReference type="Proteomes" id="UP000217790">
    <property type="component" value="Unassembled WGS sequence"/>
</dbReference>
<sequence length="157" mass="18146">MSTLRVDSWTLTDLKKVYLLSHRNISSCMRLPRNYDLLSDCVSKPWTSMIFLRPPAMPALRLIDISYTMLRSSQVQQSVGSISKCSNPSHYSVGNPCISLSTASPCQLTVFKLHSRVIHEHQNATQTKQTQCTIFHRTWCWSLQRFLRNGILLRREF</sequence>
<dbReference type="AlphaFoldDB" id="A0A2H3DYQ7"/>
<accession>A0A2H3DYQ7</accession>
<evidence type="ECO:0008006" key="3">
    <source>
        <dbReference type="Google" id="ProtNLM"/>
    </source>
</evidence>